<sequence>MSQESKGKKEEKKEKLGLRAMLACLSLSPSKCQKVLLLDRTKADAPVSVRNMAKICGYKTLTLSYCISDLHNWWNRKFLSSTSVPQCLFSIEPKDKHQK</sequence>
<reference evidence="1" key="1">
    <citation type="submission" date="2023-08" db="EMBL/GenBank/DDBJ databases">
        <title>Pelteobagrus vachellii genome.</title>
        <authorList>
            <person name="Liu H."/>
        </authorList>
    </citation>
    <scope>NUCLEOTIDE SEQUENCE</scope>
    <source>
        <strain evidence="1">PRFRI_2022a</strain>
        <tissue evidence="1">Muscle</tissue>
    </source>
</reference>
<keyword evidence="2" id="KW-1185">Reference proteome</keyword>
<evidence type="ECO:0000313" key="2">
    <source>
        <dbReference type="Proteomes" id="UP001187315"/>
    </source>
</evidence>
<accession>A0AA88IM69</accession>
<gene>
    <name evidence="1" type="ORF">Q7C36_023327</name>
</gene>
<dbReference type="AlphaFoldDB" id="A0AA88IM69"/>
<proteinExistence type="predicted"/>
<dbReference type="EMBL" id="JAVHJS010000026">
    <property type="protein sequence ID" value="KAK2815061.1"/>
    <property type="molecule type" value="Genomic_DNA"/>
</dbReference>
<evidence type="ECO:0000313" key="1">
    <source>
        <dbReference type="EMBL" id="KAK2815061.1"/>
    </source>
</evidence>
<protein>
    <submittedName>
        <fullName evidence="1">Uncharacterized protein</fullName>
    </submittedName>
</protein>
<comment type="caution">
    <text evidence="1">The sequence shown here is derived from an EMBL/GenBank/DDBJ whole genome shotgun (WGS) entry which is preliminary data.</text>
</comment>
<name>A0AA88IM69_TACVA</name>
<dbReference type="Proteomes" id="UP001187315">
    <property type="component" value="Unassembled WGS sequence"/>
</dbReference>
<organism evidence="1 2">
    <name type="scientific">Tachysurus vachellii</name>
    <name type="common">Darkbarbel catfish</name>
    <name type="synonym">Pelteobagrus vachellii</name>
    <dbReference type="NCBI Taxonomy" id="175792"/>
    <lineage>
        <taxon>Eukaryota</taxon>
        <taxon>Metazoa</taxon>
        <taxon>Chordata</taxon>
        <taxon>Craniata</taxon>
        <taxon>Vertebrata</taxon>
        <taxon>Euteleostomi</taxon>
        <taxon>Actinopterygii</taxon>
        <taxon>Neopterygii</taxon>
        <taxon>Teleostei</taxon>
        <taxon>Ostariophysi</taxon>
        <taxon>Siluriformes</taxon>
        <taxon>Bagridae</taxon>
        <taxon>Tachysurus</taxon>
    </lineage>
</organism>